<dbReference type="EMBL" id="JBHSFV010000001">
    <property type="protein sequence ID" value="MFC4632526.1"/>
    <property type="molecule type" value="Genomic_DNA"/>
</dbReference>
<keyword evidence="1" id="KW-1133">Transmembrane helix</keyword>
<evidence type="ECO:0008006" key="4">
    <source>
        <dbReference type="Google" id="ProtNLM"/>
    </source>
</evidence>
<evidence type="ECO:0000256" key="1">
    <source>
        <dbReference type="SAM" id="Phobius"/>
    </source>
</evidence>
<feature type="transmembrane region" description="Helical" evidence="1">
    <location>
        <begin position="12"/>
        <end position="31"/>
    </location>
</feature>
<evidence type="ECO:0000313" key="2">
    <source>
        <dbReference type="EMBL" id="MFC4632526.1"/>
    </source>
</evidence>
<feature type="transmembrane region" description="Helical" evidence="1">
    <location>
        <begin position="146"/>
        <end position="164"/>
    </location>
</feature>
<dbReference type="Proteomes" id="UP001596043">
    <property type="component" value="Unassembled WGS sequence"/>
</dbReference>
<keyword evidence="1" id="KW-0812">Transmembrane</keyword>
<organism evidence="2 3">
    <name type="scientific">Dokdonia ponticola</name>
    <dbReference type="NCBI Taxonomy" id="2041041"/>
    <lineage>
        <taxon>Bacteria</taxon>
        <taxon>Pseudomonadati</taxon>
        <taxon>Bacteroidota</taxon>
        <taxon>Flavobacteriia</taxon>
        <taxon>Flavobacteriales</taxon>
        <taxon>Flavobacteriaceae</taxon>
        <taxon>Dokdonia</taxon>
    </lineage>
</organism>
<protein>
    <recommendedName>
        <fullName evidence="4">DoxX family protein</fullName>
    </recommendedName>
</protein>
<name>A0ABV9HSC2_9FLAO</name>
<feature type="transmembrane region" description="Helical" evidence="1">
    <location>
        <begin position="110"/>
        <end position="126"/>
    </location>
</feature>
<feature type="transmembrane region" description="Helical" evidence="1">
    <location>
        <begin position="63"/>
        <end position="90"/>
    </location>
</feature>
<keyword evidence="3" id="KW-1185">Reference proteome</keyword>
<keyword evidence="1" id="KW-0472">Membrane</keyword>
<reference evidence="3" key="1">
    <citation type="journal article" date="2019" name="Int. J. Syst. Evol. Microbiol.">
        <title>The Global Catalogue of Microorganisms (GCM) 10K type strain sequencing project: providing services to taxonomists for standard genome sequencing and annotation.</title>
        <authorList>
            <consortium name="The Broad Institute Genomics Platform"/>
            <consortium name="The Broad Institute Genome Sequencing Center for Infectious Disease"/>
            <person name="Wu L."/>
            <person name="Ma J."/>
        </authorList>
    </citation>
    <scope>NUCLEOTIDE SEQUENCE [LARGE SCALE GENOMIC DNA]</scope>
    <source>
        <strain evidence="3">YJ-61-S</strain>
    </source>
</reference>
<comment type="caution">
    <text evidence="2">The sequence shown here is derived from an EMBL/GenBank/DDBJ whole genome shotgun (WGS) entry which is preliminary data.</text>
</comment>
<accession>A0ABV9HSC2</accession>
<proteinExistence type="predicted"/>
<dbReference type="RefSeq" id="WP_379976727.1">
    <property type="nucleotide sequence ID" value="NZ_JBHSFV010000001.1"/>
</dbReference>
<sequence>MKTIAPNTNYYLLSIKILIFFLFILFIVQGISRLQDYYEYSGIPITMTSLIDIVTSKSYFRPALLLVIPTIGIFLQEKIGWVFMVSYFYFLLTNALYPFTKEYVNDYRMILFYILISGLVMLLLVGMNKKSIHLTKYHIQRENLMLSNIIAFVIGVSMTIYLAYARG</sequence>
<gene>
    <name evidence="2" type="ORF">ACFO3O_01305</name>
</gene>
<evidence type="ECO:0000313" key="3">
    <source>
        <dbReference type="Proteomes" id="UP001596043"/>
    </source>
</evidence>